<dbReference type="InterPro" id="IPR023211">
    <property type="entry name" value="DNA_pol_palm_dom_sf"/>
</dbReference>
<dbReference type="SUPFAM" id="SSF53098">
    <property type="entry name" value="Ribonuclease H-like"/>
    <property type="match status" value="1"/>
</dbReference>
<dbReference type="GO" id="GO:0006272">
    <property type="term" value="P:leading strand elongation"/>
    <property type="evidence" value="ECO:0007669"/>
    <property type="project" value="TreeGrafter"/>
</dbReference>
<dbReference type="InterPro" id="IPR006134">
    <property type="entry name" value="DNA-dir_DNA_pol_B_multi_dom"/>
</dbReference>
<evidence type="ECO:0000256" key="12">
    <source>
        <dbReference type="RuleBase" id="RU000442"/>
    </source>
</evidence>
<dbReference type="Gene3D" id="1.10.287.690">
    <property type="entry name" value="Helix hairpin bin"/>
    <property type="match status" value="1"/>
</dbReference>
<keyword evidence="13" id="KW-0175">Coiled coil</keyword>
<dbReference type="InterPro" id="IPR045846">
    <property type="entry name" value="POLBc_alpha"/>
</dbReference>
<dbReference type="GO" id="GO:0005658">
    <property type="term" value="C:alpha DNA polymerase:primase complex"/>
    <property type="evidence" value="ECO:0007669"/>
    <property type="project" value="TreeGrafter"/>
</dbReference>
<feature type="region of interest" description="Disordered" evidence="14">
    <location>
        <begin position="26"/>
        <end position="168"/>
    </location>
</feature>
<evidence type="ECO:0000256" key="6">
    <source>
        <dbReference type="ARBA" id="ARBA00022723"/>
    </source>
</evidence>
<keyword evidence="11" id="KW-0539">Nucleus</keyword>
<dbReference type="EC" id="2.7.7.7" evidence="12"/>
<dbReference type="GO" id="GO:1902975">
    <property type="term" value="P:mitotic DNA replication initiation"/>
    <property type="evidence" value="ECO:0007669"/>
    <property type="project" value="InterPro"/>
</dbReference>
<dbReference type="Gene3D" id="1.10.132.60">
    <property type="entry name" value="DNA polymerase family B, C-terminal domain"/>
    <property type="match status" value="1"/>
</dbReference>
<dbReference type="InterPro" id="IPR015088">
    <property type="entry name" value="Znf_DNA-dir_DNA_pol_B_alpha"/>
</dbReference>
<dbReference type="GO" id="GO:0003697">
    <property type="term" value="F:single-stranded DNA binding"/>
    <property type="evidence" value="ECO:0007669"/>
    <property type="project" value="TreeGrafter"/>
</dbReference>
<evidence type="ECO:0000256" key="2">
    <source>
        <dbReference type="ARBA" id="ARBA00005755"/>
    </source>
</evidence>
<dbReference type="InParanoid" id="A0A0D2WJW5"/>
<dbReference type="InterPro" id="IPR012337">
    <property type="entry name" value="RNaseH-like_sf"/>
</dbReference>
<keyword evidence="7" id="KW-0863">Zinc-finger</keyword>
<evidence type="ECO:0000313" key="19">
    <source>
        <dbReference type="EMBL" id="KJE89758.1"/>
    </source>
</evidence>
<dbReference type="PRINTS" id="PR00106">
    <property type="entry name" value="DNAPOLB"/>
</dbReference>
<feature type="compositionally biased region" description="Acidic residues" evidence="14">
    <location>
        <begin position="79"/>
        <end position="94"/>
    </location>
</feature>
<evidence type="ECO:0000256" key="4">
    <source>
        <dbReference type="ARBA" id="ARBA00022695"/>
    </source>
</evidence>
<feature type="compositionally biased region" description="Low complexity" evidence="14">
    <location>
        <begin position="116"/>
        <end position="125"/>
    </location>
</feature>
<feature type="region of interest" description="Disordered" evidence="14">
    <location>
        <begin position="275"/>
        <end position="315"/>
    </location>
</feature>
<reference evidence="20" key="1">
    <citation type="submission" date="2011-02" db="EMBL/GenBank/DDBJ databases">
        <title>The Genome Sequence of Capsaspora owczarzaki ATCC 30864.</title>
        <authorList>
            <person name="Russ C."/>
            <person name="Cuomo C."/>
            <person name="Burger G."/>
            <person name="Gray M.W."/>
            <person name="Holland P.W.H."/>
            <person name="King N."/>
            <person name="Lang F.B.F."/>
            <person name="Roger A.J."/>
            <person name="Ruiz-Trillo I."/>
            <person name="Young S.K."/>
            <person name="Zeng Q."/>
            <person name="Gargeya S."/>
            <person name="Alvarado L."/>
            <person name="Berlin A."/>
            <person name="Chapman S.B."/>
            <person name="Chen Z."/>
            <person name="Freedman E."/>
            <person name="Gellesch M."/>
            <person name="Goldberg J."/>
            <person name="Griggs A."/>
            <person name="Gujja S."/>
            <person name="Heilman E."/>
            <person name="Heiman D."/>
            <person name="Howarth C."/>
            <person name="Mehta T."/>
            <person name="Neiman D."/>
            <person name="Pearson M."/>
            <person name="Roberts A."/>
            <person name="Saif S."/>
            <person name="Shea T."/>
            <person name="Shenoy N."/>
            <person name="Sisk P."/>
            <person name="Stolte C."/>
            <person name="Sykes S."/>
            <person name="White J."/>
            <person name="Yandava C."/>
            <person name="Haas B."/>
            <person name="Nusbaum C."/>
            <person name="Birren B."/>
        </authorList>
    </citation>
    <scope>NUCLEOTIDE SEQUENCE</scope>
    <source>
        <strain evidence="20">ATCC 30864</strain>
    </source>
</reference>
<protein>
    <recommendedName>
        <fullName evidence="12">DNA polymerase</fullName>
        <ecNumber evidence="12">2.7.7.7</ecNumber>
    </recommendedName>
</protein>
<dbReference type="Gene3D" id="3.90.1600.10">
    <property type="entry name" value="Palm domain of DNA polymerase"/>
    <property type="match status" value="1"/>
</dbReference>
<evidence type="ECO:0000256" key="5">
    <source>
        <dbReference type="ARBA" id="ARBA00022705"/>
    </source>
</evidence>
<feature type="region of interest" description="Disordered" evidence="14">
    <location>
        <begin position="1"/>
        <end position="20"/>
    </location>
</feature>
<dbReference type="InterPro" id="IPR017964">
    <property type="entry name" value="DNA-dir_DNA_pol_B_CS"/>
</dbReference>
<dbReference type="GO" id="GO:0000166">
    <property type="term" value="F:nucleotide binding"/>
    <property type="evidence" value="ECO:0007669"/>
    <property type="project" value="InterPro"/>
</dbReference>
<dbReference type="InterPro" id="IPR043502">
    <property type="entry name" value="DNA/RNA_pol_sf"/>
</dbReference>
<dbReference type="PROSITE" id="PS00116">
    <property type="entry name" value="DNA_POLYMERASE_B"/>
    <property type="match status" value="1"/>
</dbReference>
<feature type="compositionally biased region" description="Basic and acidic residues" evidence="14">
    <location>
        <begin position="101"/>
        <end position="115"/>
    </location>
</feature>
<dbReference type="CDD" id="cd05532">
    <property type="entry name" value="POLBc_alpha"/>
    <property type="match status" value="1"/>
</dbReference>
<evidence type="ECO:0000259" key="17">
    <source>
        <dbReference type="Pfam" id="PF08996"/>
    </source>
</evidence>
<feature type="coiled-coil region" evidence="13">
    <location>
        <begin position="530"/>
        <end position="557"/>
    </location>
</feature>
<dbReference type="OrthoDB" id="6755010at2759"/>
<keyword evidence="5 12" id="KW-0235">DNA replication</keyword>
<dbReference type="GO" id="GO:0003688">
    <property type="term" value="F:DNA replication origin binding"/>
    <property type="evidence" value="ECO:0007669"/>
    <property type="project" value="TreeGrafter"/>
</dbReference>
<dbReference type="Gene3D" id="2.40.50.730">
    <property type="match status" value="1"/>
</dbReference>
<feature type="domain" description="DNA-directed DNA polymerase family B exonuclease" evidence="16">
    <location>
        <begin position="602"/>
        <end position="842"/>
    </location>
</feature>
<dbReference type="GO" id="GO:0006273">
    <property type="term" value="P:lagging strand elongation"/>
    <property type="evidence" value="ECO:0007669"/>
    <property type="project" value="TreeGrafter"/>
</dbReference>
<sequence length="1609" mass="175574">MEDRPRRATRGSRQEQREGAIERLKAARAGKSGLQVELQESVFEEVDDDRSPGQRMDEVDFVVDDDGNGYVDQGGEWWEHDEDDEDGYGSEEMEGANASDEDARPSKSSKRDKAKGGSSKSSSTAGKDKAGKSANNATSKPQPAGPSRIHKMFAAQASAVSTGPSARVGGQMLGGAELSANGAVAADVGTSLKPDEDALLTAVMSDTVTPVAKRVKPSASTSAGRPKPGVPGSKTRAALSDIALFGSAKQTAAAAAEAPAVSAPAAAARRVVQPARPAVRKVAAPPSRAEVAAVEAPHAMQVDDNNVDESASPAKEADLFEVDAVDESSMDFGDSMDNVDMDQLLRAEKLASSKSARGTSRAAPRMLRAVDDDEPAAAPVAKPANATVVFSSSDASMMDTTPDVKSRASAIPSRAIATVASPAQAAPAPKQAAPTVALASAATPLQLPTVSSSSSALPLKTDEAGVQYVQFYWLDAYEDMTISPGLIYLIGKVWSETDKRHVSCCVVVHNNERNIFILPREHALDANGISTAKEVTIEDVEDELDNVRAKYRIEEWRSKPVQRLYAFGLPGVPAYATYIKVKYSAALPALAAADQSGKTYSHIFGTTTSCLERFLVKRALMGPCWLKVPCRPNNGAPETWCALEAICDNPKSISKIAARDLLPPPLVVCSLAMKTILNASKHKHEVAVVSLVLHTNVSAEGEMPTTGYEHLTLVAKPANRTLPFGFANACKTAGFTLESCDSEQLLLNRLMNTIGQADPDMLIGHNFVGFDLDVLLHRMQDLSVRTWSKLGRLRRSQMPRLSNHHGSDASFGERIVLSGRLTADMYLQAKDLVKARTYMLTELALLQLGEDRPELDIESISQRFNDSAELIQLCRLCEKDAVLSVRLAAKMMVIPLTRQLTNIAGNLWSRTLLGGRAERNEFYLLHEFSRPTVWEANRKFIPPDKIYASQVRKAAAAAAAAAAGKGNPAGAFKKRKKAAYAGGLVLEPKKGFYDRYILLLDFNSLYPSIIMEYNICFTTVDKPQPVSDPTGLEDGNGQPLMITPPAELPAKTRKDGLLPRVLSRLVQQRALAKKEMANHPEQKQQWDIRQRALKLTANSMYGCLGFTNSRFYAKHLAELITGRGRDILQSTVDLVQQQLNLEVIYGDTDSIMINTQSIHLPDVLEVGQRVKKQVNDRYKQLVIEMDGIFKSMLLLKKKKYAALSVHLKDGAVEMVNGAPRVSRETKGLDIVRRDWCDLAHDAGNFVLNQILSDNNAASIDDAAEGVLSKDALVERIRTYLLQLAADVRTGKTLLNKFVINKGLTKNPEEYADKKSQPHVQVALRLKEQGKAVRAGDTVPYVICSGSQELGPADRAYHPDEILRAFSRAIAAQAQLPSDAPLPQLDIQTATSAVPASAIACELNVDVEWYLKYQVHPVISRLCDPIEGTSAALIAEYLGLDTTPYTHRTSSNGMACPRPNCTGEFRAVSVMNRLTIMMRGFIDEYYQGWMKCDDAACQQQRTRQLSVNGRKCLNPGCKGTMRLENTDTKLYTQLLYFQRLFDLQRAFQKIEDSEQRALAVRMIEPYRADIVRVHQHVNATFNKSARQFVNLRSLFSFLRGPTGVSSKPGK</sequence>
<evidence type="ECO:0000256" key="14">
    <source>
        <dbReference type="SAM" id="MobiDB-lite"/>
    </source>
</evidence>
<dbReference type="InterPro" id="IPR006133">
    <property type="entry name" value="DNA-dir_DNA_pol_B_exonuc"/>
</dbReference>
<evidence type="ECO:0000256" key="10">
    <source>
        <dbReference type="ARBA" id="ARBA00023125"/>
    </source>
</evidence>
<comment type="subcellular location">
    <subcellularLocation>
        <location evidence="1">Nucleus</location>
    </subcellularLocation>
</comment>
<keyword evidence="3 12" id="KW-0808">Transferase</keyword>
<accession>A0A0D2WJW5</accession>
<feature type="compositionally biased region" description="Basic and acidic residues" evidence="14">
    <location>
        <begin position="49"/>
        <end position="58"/>
    </location>
</feature>
<feature type="domain" description="DNA-directed DNA polymerase family B multifunctional" evidence="15">
    <location>
        <begin position="907"/>
        <end position="1425"/>
    </location>
</feature>
<evidence type="ECO:0000256" key="3">
    <source>
        <dbReference type="ARBA" id="ARBA00022679"/>
    </source>
</evidence>
<evidence type="ECO:0000313" key="20">
    <source>
        <dbReference type="Proteomes" id="UP000008743"/>
    </source>
</evidence>
<evidence type="ECO:0000259" key="15">
    <source>
        <dbReference type="Pfam" id="PF00136"/>
    </source>
</evidence>
<dbReference type="eggNOG" id="KOG0970">
    <property type="taxonomic scope" value="Eukaryota"/>
</dbReference>
<evidence type="ECO:0000256" key="7">
    <source>
        <dbReference type="ARBA" id="ARBA00022771"/>
    </source>
</evidence>
<dbReference type="Pfam" id="PF12254">
    <property type="entry name" value="DNA_pol_alpha_N"/>
    <property type="match status" value="1"/>
</dbReference>
<dbReference type="NCBIfam" id="TIGR00592">
    <property type="entry name" value="pol2"/>
    <property type="match status" value="1"/>
</dbReference>
<keyword evidence="10 12" id="KW-0238">DNA-binding</keyword>
<dbReference type="FunFam" id="3.30.70.2820:FF:000001">
    <property type="entry name" value="DNA polymerase"/>
    <property type="match status" value="1"/>
</dbReference>
<dbReference type="InterPro" id="IPR042087">
    <property type="entry name" value="DNA_pol_B_thumb"/>
</dbReference>
<dbReference type="InterPro" id="IPR038256">
    <property type="entry name" value="Pol_alpha_znc_sf"/>
</dbReference>
<dbReference type="Gene3D" id="3.30.70.2820">
    <property type="match status" value="1"/>
</dbReference>
<dbReference type="SMART" id="SM00486">
    <property type="entry name" value="POLBc"/>
    <property type="match status" value="1"/>
</dbReference>
<feature type="domain" description="DNA polymerase alpha catalytic subunit N-terminal" evidence="18">
    <location>
        <begin position="22"/>
        <end position="79"/>
    </location>
</feature>
<feature type="compositionally biased region" description="Low complexity" evidence="14">
    <location>
        <begin position="275"/>
        <end position="289"/>
    </location>
</feature>
<dbReference type="EMBL" id="KE346360">
    <property type="protein sequence ID" value="KJE89758.1"/>
    <property type="molecule type" value="Genomic_DNA"/>
</dbReference>
<name>A0A0D2WJW5_CAPO3</name>
<evidence type="ECO:0000256" key="8">
    <source>
        <dbReference type="ARBA" id="ARBA00022833"/>
    </source>
</evidence>
<organism evidence="19 20">
    <name type="scientific">Capsaspora owczarzaki (strain ATCC 30864)</name>
    <dbReference type="NCBI Taxonomy" id="595528"/>
    <lineage>
        <taxon>Eukaryota</taxon>
        <taxon>Filasterea</taxon>
        <taxon>Capsaspora</taxon>
    </lineage>
</organism>
<feature type="domain" description="Zinc finger DNA-directed DNA polymerase family B alpha" evidence="17">
    <location>
        <begin position="1445"/>
        <end position="1594"/>
    </location>
</feature>
<dbReference type="PANTHER" id="PTHR45861:SF1">
    <property type="entry name" value="DNA POLYMERASE ALPHA CATALYTIC SUBUNIT"/>
    <property type="match status" value="1"/>
</dbReference>
<dbReference type="Pfam" id="PF00136">
    <property type="entry name" value="DNA_pol_B"/>
    <property type="match status" value="1"/>
</dbReference>
<dbReference type="InterPro" id="IPR036397">
    <property type="entry name" value="RNaseH_sf"/>
</dbReference>
<dbReference type="Proteomes" id="UP000008743">
    <property type="component" value="Unassembled WGS sequence"/>
</dbReference>
<dbReference type="Pfam" id="PF08996">
    <property type="entry name" value="zf-DNA_Pol"/>
    <property type="match status" value="1"/>
</dbReference>
<keyword evidence="20" id="KW-1185">Reference proteome</keyword>
<keyword evidence="4 12" id="KW-0548">Nucleotidyltransferase</keyword>
<dbReference type="PhylomeDB" id="A0A0D2WJW5"/>
<dbReference type="InterPro" id="IPR024647">
    <property type="entry name" value="DNA_pol_a_cat_su_N"/>
</dbReference>
<dbReference type="Gene3D" id="1.10.3200.20">
    <property type="entry name" value="DNA Polymerase alpha, zinc finger"/>
    <property type="match status" value="1"/>
</dbReference>
<dbReference type="Gene3D" id="3.30.420.10">
    <property type="entry name" value="Ribonuclease H-like superfamily/Ribonuclease H"/>
    <property type="match status" value="1"/>
</dbReference>
<dbReference type="CDD" id="cd05776">
    <property type="entry name" value="DNA_polB_alpha_exo"/>
    <property type="match status" value="1"/>
</dbReference>
<dbReference type="Pfam" id="PF03104">
    <property type="entry name" value="DNA_pol_B_exo1"/>
    <property type="match status" value="1"/>
</dbReference>
<evidence type="ECO:0000256" key="13">
    <source>
        <dbReference type="SAM" id="Coils"/>
    </source>
</evidence>
<evidence type="ECO:0000256" key="11">
    <source>
        <dbReference type="ARBA" id="ARBA00023242"/>
    </source>
</evidence>
<dbReference type="PANTHER" id="PTHR45861">
    <property type="entry name" value="DNA POLYMERASE ALPHA CATALYTIC SUBUNIT"/>
    <property type="match status" value="1"/>
</dbReference>
<evidence type="ECO:0000259" key="18">
    <source>
        <dbReference type="Pfam" id="PF12254"/>
    </source>
</evidence>
<dbReference type="InterPro" id="IPR006172">
    <property type="entry name" value="DNA-dir_DNA_pol_B"/>
</dbReference>
<dbReference type="STRING" id="595528.A0A0D2WJW5"/>
<proteinExistence type="inferred from homology"/>
<keyword evidence="9 12" id="KW-0239">DNA-directed DNA polymerase</keyword>
<feature type="region of interest" description="Disordered" evidence="14">
    <location>
        <begin position="212"/>
        <end position="234"/>
    </location>
</feature>
<evidence type="ECO:0000256" key="9">
    <source>
        <dbReference type="ARBA" id="ARBA00022932"/>
    </source>
</evidence>
<gene>
    <name evidence="19" type="ORF">CAOG_001187</name>
</gene>
<keyword evidence="8" id="KW-0862">Zinc</keyword>
<dbReference type="FunCoup" id="A0A0D2WJW5">
    <property type="interactions" value="453"/>
</dbReference>
<keyword evidence="6" id="KW-0479">Metal-binding</keyword>
<dbReference type="GO" id="GO:0008270">
    <property type="term" value="F:zinc ion binding"/>
    <property type="evidence" value="ECO:0007669"/>
    <property type="project" value="UniProtKB-KW"/>
</dbReference>
<evidence type="ECO:0000256" key="1">
    <source>
        <dbReference type="ARBA" id="ARBA00004123"/>
    </source>
</evidence>
<dbReference type="SUPFAM" id="SSF56672">
    <property type="entry name" value="DNA/RNA polymerases"/>
    <property type="match status" value="1"/>
</dbReference>
<evidence type="ECO:0000259" key="16">
    <source>
        <dbReference type="Pfam" id="PF03104"/>
    </source>
</evidence>
<dbReference type="GO" id="GO:0003682">
    <property type="term" value="F:chromatin binding"/>
    <property type="evidence" value="ECO:0007669"/>
    <property type="project" value="TreeGrafter"/>
</dbReference>
<comment type="catalytic activity">
    <reaction evidence="12">
        <text>DNA(n) + a 2'-deoxyribonucleoside 5'-triphosphate = DNA(n+1) + diphosphate</text>
        <dbReference type="Rhea" id="RHEA:22508"/>
        <dbReference type="Rhea" id="RHEA-COMP:17339"/>
        <dbReference type="Rhea" id="RHEA-COMP:17340"/>
        <dbReference type="ChEBI" id="CHEBI:33019"/>
        <dbReference type="ChEBI" id="CHEBI:61560"/>
        <dbReference type="ChEBI" id="CHEBI:173112"/>
        <dbReference type="EC" id="2.7.7.7"/>
    </reaction>
</comment>
<dbReference type="GO" id="GO:0003887">
    <property type="term" value="F:DNA-directed DNA polymerase activity"/>
    <property type="evidence" value="ECO:0007669"/>
    <property type="project" value="UniProtKB-KW"/>
</dbReference>
<comment type="similarity">
    <text evidence="2 12">Belongs to the DNA polymerase type-B family.</text>
</comment>